<protein>
    <submittedName>
        <fullName evidence="5">Translocase subunit-like</fullName>
    </submittedName>
</protein>
<dbReference type="InterPro" id="IPR000185">
    <property type="entry name" value="SecA"/>
</dbReference>
<dbReference type="PROSITE" id="PS51196">
    <property type="entry name" value="SECA_MOTOR_DEAD"/>
    <property type="match status" value="1"/>
</dbReference>
<dbReference type="GO" id="GO:0017038">
    <property type="term" value="P:protein import"/>
    <property type="evidence" value="ECO:0007669"/>
    <property type="project" value="InterPro"/>
</dbReference>
<dbReference type="Pfam" id="PF07517">
    <property type="entry name" value="SecA_DEAD"/>
    <property type="match status" value="1"/>
</dbReference>
<dbReference type="InterPro" id="IPR001650">
    <property type="entry name" value="Helicase_C-like"/>
</dbReference>
<feature type="domain" description="Helicase C-terminal" evidence="3">
    <location>
        <begin position="637"/>
        <end position="803"/>
    </location>
</feature>
<evidence type="ECO:0000313" key="6">
    <source>
        <dbReference type="Proteomes" id="UP000693946"/>
    </source>
</evidence>
<name>A0AAV6QVV0_SOLSE</name>
<dbReference type="GO" id="GO:0005524">
    <property type="term" value="F:ATP binding"/>
    <property type="evidence" value="ECO:0007669"/>
    <property type="project" value="InterPro"/>
</dbReference>
<evidence type="ECO:0000259" key="3">
    <source>
        <dbReference type="PROSITE" id="PS51194"/>
    </source>
</evidence>
<dbReference type="AlphaFoldDB" id="A0AAV6QVV0"/>
<dbReference type="SMART" id="SM00957">
    <property type="entry name" value="SecA_DEAD"/>
    <property type="match status" value="1"/>
</dbReference>
<feature type="domain" description="Helicase ATP-binding" evidence="2">
    <location>
        <begin position="177"/>
        <end position="377"/>
    </location>
</feature>
<keyword evidence="6" id="KW-1185">Reference proteome</keyword>
<dbReference type="GO" id="GO:0006605">
    <property type="term" value="P:protein targeting"/>
    <property type="evidence" value="ECO:0007669"/>
    <property type="project" value="InterPro"/>
</dbReference>
<dbReference type="InterPro" id="IPR014018">
    <property type="entry name" value="SecA_motor_DEAD"/>
</dbReference>
<dbReference type="EMBL" id="JAGKHQ010000015">
    <property type="protein sequence ID" value="KAG7497444.1"/>
    <property type="molecule type" value="Genomic_DNA"/>
</dbReference>
<evidence type="ECO:0000313" key="5">
    <source>
        <dbReference type="EMBL" id="KAG7497444.1"/>
    </source>
</evidence>
<dbReference type="PROSITE" id="PS51194">
    <property type="entry name" value="HELICASE_CTER"/>
    <property type="match status" value="1"/>
</dbReference>
<keyword evidence="1" id="KW-0963">Cytoplasm</keyword>
<proteinExistence type="predicted"/>
<dbReference type="PANTHER" id="PTHR30612">
    <property type="entry name" value="SECA INNER MEMBRANE COMPONENT OF SEC PROTEIN SECRETION SYSTEM"/>
    <property type="match status" value="1"/>
</dbReference>
<sequence>MADSDHEKLLLDKLKGLVTNINWTPAEVDALFEALLKRFESTNRDRSHLVLWMLKMLHCIQIHFITPRWKSTGQSGKTLIQLVQDQGVTNEDLKKCLGDDKEKDLDTIIEEMRQKLDEDDKKLLNEAKDIVSSVSEALASDEGGAPLIGLKLDLLRLCEAARKTRFRPRPTQMVSWCLMALSKTGRLIQVGTGEGKSCIVAMFAAFRATRGEKVDIMTSSSVLAERDLKEWKEFYEVLNISVDCNTNKSTGELKKCYNCQVVYGTVEEFAGDWLKHHFERMDIFGQRKFQCAIVDEVDSLMLDKGLHAVYLSSDMPALRHLSPLLAFIWATTNQYGKTRSGTILGPKLPFHQVVLKATGKDADEFTVLQMAEDTGLLAKGSVSDIKSDSRMKEKTKRGTVSQLAEFFKKVEKNFLCCRFALRYIDKDGAIKELSKESTGGNEERQGVLLLDGGLCQLMYPDEEGAHRASEEEVRSALCFTPCEVSKDKSSCYVPGFLSDLVESKLKVWIENAFYSQTLTKGHEYTVEEHGITPVDYSCTGVVENFRQWTDGLHQFLEIKHKCKMTDMKAITNFKSNVGMLQQYKDQIYGLSGTLGQQAETETFQNIYEGIKTCHVPSFKRRKLFEVEGVIVSDEREWIEETVKVVVAEINPTPYRQGRAALIVCETINRAQALHDRLGEAVPSKKLYINNNRDNTPIFAKKLDAGEVIVATNLAGRGTDLQVSERVKAAGGLFVVQNFLPKNARVEAQAFGRAARQGSPGSAQLIVCNKYLSESLQLKKLLQSLEVHATSLCQDLFMRQLRLYPTSHSNDRSKDLCETLSLVLSENSMTEIKASKKFRDHSAALKLARYLEHDFLQIKKKEDVFTHHLATLEEVYKSENGNPSASYVSALNEFWGMWLLTEFKTDQSVTELKSRLSRDLDTAQQKLKNRESPSSNLHHYTTFGNELLKEGNLAESIRMYTKAIEQDHHWAAIAYYNRAFASLNLRQDPNGLNQALGDLRNALKSLDHYSEQAEATRRYATQQTNEPDRDSRTRFEDHINARLLVLQFLKDEIIKATETINQAKIGDGILAVLKCHFMILLPLEHISLLIERSVETLLHRHDHLRIQQIISGPKFDIVSELMSLASLGLTHVYYLHIRLPVRAPEQSKTSCHIS</sequence>
<evidence type="ECO:0000256" key="1">
    <source>
        <dbReference type="ARBA" id="ARBA00022490"/>
    </source>
</evidence>
<dbReference type="PANTHER" id="PTHR30612:SF0">
    <property type="entry name" value="CHLOROPLAST PROTEIN-TRANSPORTING ATPASE"/>
    <property type="match status" value="1"/>
</dbReference>
<evidence type="ECO:0000259" key="4">
    <source>
        <dbReference type="PROSITE" id="PS51196"/>
    </source>
</evidence>
<dbReference type="GO" id="GO:0016020">
    <property type="term" value="C:membrane"/>
    <property type="evidence" value="ECO:0007669"/>
    <property type="project" value="InterPro"/>
</dbReference>
<dbReference type="GO" id="GO:0006886">
    <property type="term" value="P:intracellular protein transport"/>
    <property type="evidence" value="ECO:0007669"/>
    <property type="project" value="InterPro"/>
</dbReference>
<evidence type="ECO:0000259" key="2">
    <source>
        <dbReference type="PROSITE" id="PS51192"/>
    </source>
</evidence>
<organism evidence="5 6">
    <name type="scientific">Solea senegalensis</name>
    <name type="common">Senegalese sole</name>
    <dbReference type="NCBI Taxonomy" id="28829"/>
    <lineage>
        <taxon>Eukaryota</taxon>
        <taxon>Metazoa</taxon>
        <taxon>Chordata</taxon>
        <taxon>Craniata</taxon>
        <taxon>Vertebrata</taxon>
        <taxon>Euteleostomi</taxon>
        <taxon>Actinopterygii</taxon>
        <taxon>Neopterygii</taxon>
        <taxon>Teleostei</taxon>
        <taxon>Neoteleostei</taxon>
        <taxon>Acanthomorphata</taxon>
        <taxon>Carangaria</taxon>
        <taxon>Pleuronectiformes</taxon>
        <taxon>Pleuronectoidei</taxon>
        <taxon>Soleidae</taxon>
        <taxon>Solea</taxon>
    </lineage>
</organism>
<accession>A0AAV6QVV0</accession>
<reference evidence="5 6" key="1">
    <citation type="journal article" date="2021" name="Sci. Rep.">
        <title>Chromosome anchoring in Senegalese sole (Solea senegalensis) reveals sex-associated markers and genome rearrangements in flatfish.</title>
        <authorList>
            <person name="Guerrero-Cozar I."/>
            <person name="Gomez-Garrido J."/>
            <person name="Berbel C."/>
            <person name="Martinez-Blanch J.F."/>
            <person name="Alioto T."/>
            <person name="Claros M.G."/>
            <person name="Gagnaire P.A."/>
            <person name="Manchado M."/>
        </authorList>
    </citation>
    <scope>NUCLEOTIDE SEQUENCE [LARGE SCALE GENOMIC DNA]</scope>
    <source>
        <strain evidence="5">Sse05_10M</strain>
    </source>
</reference>
<feature type="domain" description="SecA family profile" evidence="4">
    <location>
        <begin position="65"/>
        <end position="793"/>
    </location>
</feature>
<dbReference type="InterPro" id="IPR011115">
    <property type="entry name" value="SecA_DEAD"/>
</dbReference>
<comment type="caution">
    <text evidence="5">The sequence shown here is derived from an EMBL/GenBank/DDBJ whole genome shotgun (WGS) entry which is preliminary data.</text>
</comment>
<dbReference type="PROSITE" id="PS51192">
    <property type="entry name" value="HELICASE_ATP_BIND_1"/>
    <property type="match status" value="1"/>
</dbReference>
<gene>
    <name evidence="5" type="ORF">JOB18_037757</name>
</gene>
<dbReference type="InterPro" id="IPR014001">
    <property type="entry name" value="Helicase_ATP-bd"/>
</dbReference>
<dbReference type="Proteomes" id="UP000693946">
    <property type="component" value="Linkage Group LG3"/>
</dbReference>